<evidence type="ECO:0000313" key="12">
    <source>
        <dbReference type="EMBL" id="KAI7842881.1"/>
    </source>
</evidence>
<protein>
    <recommendedName>
        <fullName evidence="14">Calcium-dependent protein kinase</fullName>
    </recommendedName>
</protein>
<dbReference type="CDD" id="cd00051">
    <property type="entry name" value="EFh"/>
    <property type="match status" value="2"/>
</dbReference>
<dbReference type="Pfam" id="PF00069">
    <property type="entry name" value="Pkinase"/>
    <property type="match status" value="1"/>
</dbReference>
<keyword evidence="2" id="KW-0808">Transferase</keyword>
<keyword evidence="1 9" id="KW-0723">Serine/threonine-protein kinase</keyword>
<feature type="domain" description="EF-hand" evidence="11">
    <location>
        <begin position="445"/>
        <end position="479"/>
    </location>
</feature>
<evidence type="ECO:0000256" key="9">
    <source>
        <dbReference type="RuleBase" id="RU000304"/>
    </source>
</evidence>
<evidence type="ECO:0000256" key="5">
    <source>
        <dbReference type="ARBA" id="ARBA00022777"/>
    </source>
</evidence>
<keyword evidence="5" id="KW-0418">Kinase</keyword>
<feature type="domain" description="EF-hand" evidence="11">
    <location>
        <begin position="409"/>
        <end position="444"/>
    </location>
</feature>
<feature type="domain" description="Protein kinase" evidence="10">
    <location>
        <begin position="20"/>
        <end position="278"/>
    </location>
</feature>
<keyword evidence="7 8" id="KW-0067">ATP-binding</keyword>
<feature type="binding site" evidence="8">
    <location>
        <position position="49"/>
    </location>
    <ligand>
        <name>ATP</name>
        <dbReference type="ChEBI" id="CHEBI:30616"/>
    </ligand>
</feature>
<keyword evidence="4 8" id="KW-0547">Nucleotide-binding</keyword>
<dbReference type="Gene3D" id="1.10.238.10">
    <property type="entry name" value="EF-hand"/>
    <property type="match status" value="2"/>
</dbReference>
<dbReference type="InterPro" id="IPR050205">
    <property type="entry name" value="CDPK_Ser/Thr_kinases"/>
</dbReference>
<dbReference type="SMART" id="SM00054">
    <property type="entry name" value="EFh"/>
    <property type="match status" value="4"/>
</dbReference>
<evidence type="ECO:0000259" key="10">
    <source>
        <dbReference type="PROSITE" id="PS50011"/>
    </source>
</evidence>
<dbReference type="InterPro" id="IPR017441">
    <property type="entry name" value="Protein_kinase_ATP_BS"/>
</dbReference>
<keyword evidence="6" id="KW-0106">Calcium</keyword>
<accession>A0AAD5DV86</accession>
<dbReference type="InterPro" id="IPR008271">
    <property type="entry name" value="Ser/Thr_kinase_AS"/>
</dbReference>
<dbReference type="PROSITE" id="PS50011">
    <property type="entry name" value="PROTEIN_KINASE_DOM"/>
    <property type="match status" value="1"/>
</dbReference>
<dbReference type="SUPFAM" id="SSF47473">
    <property type="entry name" value="EF-hand"/>
    <property type="match status" value="1"/>
</dbReference>
<keyword evidence="3" id="KW-0677">Repeat</keyword>
<dbReference type="EMBL" id="JADXDR010000047">
    <property type="protein sequence ID" value="KAI7842881.1"/>
    <property type="molecule type" value="Genomic_DNA"/>
</dbReference>
<evidence type="ECO:0000256" key="1">
    <source>
        <dbReference type="ARBA" id="ARBA00022527"/>
    </source>
</evidence>
<dbReference type="CDD" id="cd05117">
    <property type="entry name" value="STKc_CAMK"/>
    <property type="match status" value="1"/>
</dbReference>
<evidence type="ECO:0000259" key="11">
    <source>
        <dbReference type="PROSITE" id="PS50222"/>
    </source>
</evidence>
<name>A0AAD5DV86_9CHLO</name>
<comment type="caution">
    <text evidence="12">The sequence shown here is derived from an EMBL/GenBank/DDBJ whole genome shotgun (WGS) entry which is preliminary data.</text>
</comment>
<evidence type="ECO:0000256" key="4">
    <source>
        <dbReference type="ARBA" id="ARBA00022741"/>
    </source>
</evidence>
<dbReference type="GO" id="GO:0004674">
    <property type="term" value="F:protein serine/threonine kinase activity"/>
    <property type="evidence" value="ECO:0007669"/>
    <property type="project" value="UniProtKB-KW"/>
</dbReference>
<dbReference type="FunFam" id="3.30.200.20:FF:000042">
    <property type="entry name" value="Aurora kinase A"/>
    <property type="match status" value="1"/>
</dbReference>
<dbReference type="GO" id="GO:0005509">
    <property type="term" value="F:calcium ion binding"/>
    <property type="evidence" value="ECO:0007669"/>
    <property type="project" value="InterPro"/>
</dbReference>
<dbReference type="PROSITE" id="PS00018">
    <property type="entry name" value="EF_HAND_1"/>
    <property type="match status" value="4"/>
</dbReference>
<dbReference type="PANTHER" id="PTHR24349">
    <property type="entry name" value="SERINE/THREONINE-PROTEIN KINASE"/>
    <property type="match status" value="1"/>
</dbReference>
<evidence type="ECO:0000256" key="3">
    <source>
        <dbReference type="ARBA" id="ARBA00022737"/>
    </source>
</evidence>
<evidence type="ECO:0000256" key="2">
    <source>
        <dbReference type="ARBA" id="ARBA00022679"/>
    </source>
</evidence>
<proteinExistence type="inferred from homology"/>
<dbReference type="PROSITE" id="PS00107">
    <property type="entry name" value="PROTEIN_KINASE_ATP"/>
    <property type="match status" value="1"/>
</dbReference>
<organism evidence="12 13">
    <name type="scientific">Chlorella ohadii</name>
    <dbReference type="NCBI Taxonomy" id="2649997"/>
    <lineage>
        <taxon>Eukaryota</taxon>
        <taxon>Viridiplantae</taxon>
        <taxon>Chlorophyta</taxon>
        <taxon>core chlorophytes</taxon>
        <taxon>Trebouxiophyceae</taxon>
        <taxon>Chlorellales</taxon>
        <taxon>Chlorellaceae</taxon>
        <taxon>Chlorella clade</taxon>
        <taxon>Chlorella</taxon>
    </lineage>
</organism>
<keyword evidence="13" id="KW-1185">Reference proteome</keyword>
<dbReference type="InterPro" id="IPR011009">
    <property type="entry name" value="Kinase-like_dom_sf"/>
</dbReference>
<evidence type="ECO:0000256" key="7">
    <source>
        <dbReference type="ARBA" id="ARBA00022840"/>
    </source>
</evidence>
<gene>
    <name evidence="12" type="ORF">COHA_003498</name>
</gene>
<dbReference type="SMART" id="SM00220">
    <property type="entry name" value="S_TKc"/>
    <property type="match status" value="1"/>
</dbReference>
<evidence type="ECO:0000256" key="8">
    <source>
        <dbReference type="PROSITE-ProRule" id="PRU10141"/>
    </source>
</evidence>
<dbReference type="AlphaFoldDB" id="A0AAD5DV86"/>
<feature type="domain" description="EF-hand" evidence="11">
    <location>
        <begin position="358"/>
        <end position="391"/>
    </location>
</feature>
<dbReference type="FunFam" id="1.10.238.10:FF:000003">
    <property type="entry name" value="Calmodulin A"/>
    <property type="match status" value="1"/>
</dbReference>
<dbReference type="InterPro" id="IPR000719">
    <property type="entry name" value="Prot_kinase_dom"/>
</dbReference>
<dbReference type="InterPro" id="IPR011992">
    <property type="entry name" value="EF-hand-dom_pair"/>
</dbReference>
<reference evidence="12" key="1">
    <citation type="submission" date="2020-11" db="EMBL/GenBank/DDBJ databases">
        <title>Chlorella ohadii genome sequencing and assembly.</title>
        <authorList>
            <person name="Murik O."/>
            <person name="Treves H."/>
            <person name="Kedem I."/>
            <person name="Shotland Y."/>
            <person name="Kaplan A."/>
        </authorList>
    </citation>
    <scope>NUCLEOTIDE SEQUENCE</scope>
    <source>
        <strain evidence="12">1</strain>
    </source>
</reference>
<evidence type="ECO:0000256" key="6">
    <source>
        <dbReference type="ARBA" id="ARBA00022837"/>
    </source>
</evidence>
<dbReference type="SUPFAM" id="SSF56112">
    <property type="entry name" value="Protein kinase-like (PK-like)"/>
    <property type="match status" value="1"/>
</dbReference>
<dbReference type="InterPro" id="IPR002048">
    <property type="entry name" value="EF_hand_dom"/>
</dbReference>
<comment type="similarity">
    <text evidence="9">Belongs to the protein kinase superfamily.</text>
</comment>
<dbReference type="PROSITE" id="PS50222">
    <property type="entry name" value="EF_HAND_2"/>
    <property type="match status" value="4"/>
</dbReference>
<evidence type="ECO:0000313" key="13">
    <source>
        <dbReference type="Proteomes" id="UP001205105"/>
    </source>
</evidence>
<dbReference type="GO" id="GO:0005524">
    <property type="term" value="F:ATP binding"/>
    <property type="evidence" value="ECO:0007669"/>
    <property type="project" value="UniProtKB-UniRule"/>
</dbReference>
<dbReference type="Gene3D" id="1.10.510.10">
    <property type="entry name" value="Transferase(Phosphotransferase) domain 1"/>
    <property type="match status" value="1"/>
</dbReference>
<dbReference type="Proteomes" id="UP001205105">
    <property type="component" value="Unassembled WGS sequence"/>
</dbReference>
<dbReference type="PROSITE" id="PS00108">
    <property type="entry name" value="PROTEIN_KINASE_ST"/>
    <property type="match status" value="1"/>
</dbReference>
<evidence type="ECO:0008006" key="14">
    <source>
        <dbReference type="Google" id="ProtNLM"/>
    </source>
</evidence>
<sequence length="500" mass="56158">MSVWKDIVRPEHGPQLEQDYTLGRVLGKGAFGVVRLARDKKTGQMYACKSISKAKLISPEDVEDVRREVDILNLVSPHHTVAGLKSVYEDRTAVHIVMELCVGGELFERIVSKGTFSEADAARFFRSMVEMVAHLHALGVMHRDIKPENFLLTDETDAANLKACDFGLSDFFKPDQRFSALIGSAYYVAPEVLRRRYGPECDIWSLGVVLYILLSGMPPFWGDDEKAIFTSILRGNLDFATPPWPSISQPAKDLVRTILSFDIKQRATADQILQHPWLREHGVAPDKPLDSVVISRLRNFAGMTKLRKAAILAAAQHLSYEEIHGLKELFKSFDRNGDGRITLDELREGLTRHNKLADSEIEQILKDIDVDGNGVIDYEEFLASTVNLSLLEREEVCMKAFAKLDKLLEREEVCMKAFAKLDKDGSGTLTADEVAEAMGCTGRMSEQEVRDVIARYDVNGDGIIDYSEFLKMLRENDSQLRRASDSLKRGELALDPVVHK</sequence>
<dbReference type="FunFam" id="1.10.510.10:FF:000571">
    <property type="entry name" value="Maternal embryonic leucine zipper kinase"/>
    <property type="match status" value="1"/>
</dbReference>
<feature type="domain" description="EF-hand" evidence="11">
    <location>
        <begin position="321"/>
        <end position="356"/>
    </location>
</feature>
<dbReference type="Gene3D" id="3.30.200.20">
    <property type="entry name" value="Phosphorylase Kinase, domain 1"/>
    <property type="match status" value="1"/>
</dbReference>
<dbReference type="InterPro" id="IPR018247">
    <property type="entry name" value="EF_Hand_1_Ca_BS"/>
</dbReference>
<dbReference type="Pfam" id="PF13499">
    <property type="entry name" value="EF-hand_7"/>
    <property type="match status" value="2"/>
</dbReference>